<evidence type="ECO:0000256" key="7">
    <source>
        <dbReference type="SAM" id="Phobius"/>
    </source>
</evidence>
<dbReference type="AlphaFoldDB" id="A0A2A6E164"/>
<dbReference type="Proteomes" id="UP000243688">
    <property type="component" value="Unassembled WGS sequence"/>
</dbReference>
<dbReference type="GO" id="GO:0005886">
    <property type="term" value="C:plasma membrane"/>
    <property type="evidence" value="ECO:0007669"/>
    <property type="project" value="UniProtKB-SubCell"/>
</dbReference>
<reference evidence="8 9" key="1">
    <citation type="submission" date="2016-12" db="EMBL/GenBank/DDBJ databases">
        <title>Candidatus Reconcilibacillus cellulovorans genome.</title>
        <authorList>
            <person name="Kolinko S."/>
            <person name="Wu Y.-W."/>
            <person name="Tachea F."/>
            <person name="Denzel E."/>
            <person name="Hiras J."/>
            <person name="Baecker N."/>
            <person name="Chan L.J."/>
            <person name="Eichorst S.A."/>
            <person name="Frey D."/>
            <person name="Adams P.D."/>
            <person name="Pray T."/>
            <person name="Tanjore D."/>
            <person name="Petzold C.J."/>
            <person name="Gladden J.M."/>
            <person name="Simmons B.A."/>
            <person name="Singer S.W."/>
        </authorList>
    </citation>
    <scope>NUCLEOTIDE SEQUENCE [LARGE SCALE GENOMIC DNA]</scope>
    <source>
        <strain evidence="8">JTherm</strain>
    </source>
</reference>
<name>A0A2A6E164_9BACL</name>
<evidence type="ECO:0000313" key="8">
    <source>
        <dbReference type="EMBL" id="PDO10477.1"/>
    </source>
</evidence>
<keyword evidence="5 7" id="KW-1133">Transmembrane helix</keyword>
<comment type="subcellular location">
    <subcellularLocation>
        <location evidence="1">Cell membrane</location>
        <topology evidence="1">Multi-pass membrane protein</topology>
    </subcellularLocation>
</comment>
<dbReference type="GO" id="GO:0019646">
    <property type="term" value="P:aerobic electron transport chain"/>
    <property type="evidence" value="ECO:0007669"/>
    <property type="project" value="TreeGrafter"/>
</dbReference>
<feature type="transmembrane region" description="Helical" evidence="7">
    <location>
        <begin position="78"/>
        <end position="99"/>
    </location>
</feature>
<comment type="caution">
    <text evidence="8">The sequence shown here is derived from an EMBL/GenBank/DDBJ whole genome shotgun (WGS) entry which is preliminary data.</text>
</comment>
<evidence type="ECO:0000256" key="2">
    <source>
        <dbReference type="ARBA" id="ARBA00008079"/>
    </source>
</evidence>
<evidence type="ECO:0000256" key="1">
    <source>
        <dbReference type="ARBA" id="ARBA00004651"/>
    </source>
</evidence>
<evidence type="ECO:0000256" key="6">
    <source>
        <dbReference type="ARBA" id="ARBA00023136"/>
    </source>
</evidence>
<dbReference type="GO" id="GO:0009319">
    <property type="term" value="C:cytochrome o ubiquinol oxidase complex"/>
    <property type="evidence" value="ECO:0007669"/>
    <property type="project" value="TreeGrafter"/>
</dbReference>
<dbReference type="InterPro" id="IPR050968">
    <property type="entry name" value="Cytochrome_c_oxidase_bac_sub4"/>
</dbReference>
<keyword evidence="4 7" id="KW-0812">Transmembrane</keyword>
<evidence type="ECO:0008006" key="10">
    <source>
        <dbReference type="Google" id="ProtNLM"/>
    </source>
</evidence>
<dbReference type="PANTHER" id="PTHR36835:SF1">
    <property type="entry name" value="CYTOCHROME BO(3) UBIQUINOL OXIDASE SUBUNIT 4"/>
    <property type="match status" value="1"/>
</dbReference>
<organism evidence="8 9">
    <name type="scientific">Candidatus Reconcilbacillus cellulovorans</name>
    <dbReference type="NCBI Taxonomy" id="1906605"/>
    <lineage>
        <taxon>Bacteria</taxon>
        <taxon>Bacillati</taxon>
        <taxon>Bacillota</taxon>
        <taxon>Bacilli</taxon>
        <taxon>Bacillales</taxon>
        <taxon>Paenibacillaceae</taxon>
        <taxon>Candidatus Reconcilbacillus</taxon>
    </lineage>
</organism>
<dbReference type="GO" id="GO:0009486">
    <property type="term" value="F:cytochrome bo3 ubiquinol oxidase activity"/>
    <property type="evidence" value="ECO:0007669"/>
    <property type="project" value="TreeGrafter"/>
</dbReference>
<dbReference type="PANTHER" id="PTHR36835">
    <property type="entry name" value="CYTOCHROME BO(3) UBIQUINOL OXIDASE SUBUNIT 4"/>
    <property type="match status" value="1"/>
</dbReference>
<keyword evidence="6 7" id="KW-0472">Membrane</keyword>
<evidence type="ECO:0000256" key="5">
    <source>
        <dbReference type="ARBA" id="ARBA00022989"/>
    </source>
</evidence>
<dbReference type="InterPro" id="IPR005171">
    <property type="entry name" value="Cyt_c_oxidase_su4_prok"/>
</dbReference>
<sequence>MADQRSKRDDVVHEGPRLHLLTFLLSSVLTILAFYAVIADVGKAFTIAILLAMAFVQALFQLYVWMHMKDRGHTYPQMGIALGFVVALTAVASTLYWIWW</sequence>
<feature type="transmembrane region" description="Helical" evidence="7">
    <location>
        <begin position="20"/>
        <end position="38"/>
    </location>
</feature>
<dbReference type="GO" id="GO:0015990">
    <property type="term" value="P:electron transport coupled proton transport"/>
    <property type="evidence" value="ECO:0007669"/>
    <property type="project" value="TreeGrafter"/>
</dbReference>
<dbReference type="GO" id="GO:0015078">
    <property type="term" value="F:proton transmembrane transporter activity"/>
    <property type="evidence" value="ECO:0007669"/>
    <property type="project" value="TreeGrafter"/>
</dbReference>
<proteinExistence type="inferred from homology"/>
<gene>
    <name evidence="8" type="ORF">BLM47_07030</name>
</gene>
<protein>
    <recommendedName>
        <fullName evidence="10">Cytochrome C oxidase subunit IV</fullName>
    </recommendedName>
</protein>
<feature type="transmembrane region" description="Helical" evidence="7">
    <location>
        <begin position="44"/>
        <end position="66"/>
    </location>
</feature>
<keyword evidence="3" id="KW-1003">Cell membrane</keyword>
<dbReference type="Pfam" id="PF03626">
    <property type="entry name" value="COX4_pro"/>
    <property type="match status" value="1"/>
</dbReference>
<evidence type="ECO:0000313" key="9">
    <source>
        <dbReference type="Proteomes" id="UP000243688"/>
    </source>
</evidence>
<comment type="similarity">
    <text evidence="2">Belongs to the cytochrome c oxidase bacterial subunit 4 family.</text>
</comment>
<evidence type="ECO:0000256" key="3">
    <source>
        <dbReference type="ARBA" id="ARBA00022475"/>
    </source>
</evidence>
<evidence type="ECO:0000256" key="4">
    <source>
        <dbReference type="ARBA" id="ARBA00022692"/>
    </source>
</evidence>
<dbReference type="EMBL" id="MOXJ01000014">
    <property type="protein sequence ID" value="PDO10477.1"/>
    <property type="molecule type" value="Genomic_DNA"/>
</dbReference>
<accession>A0A2A6E164</accession>